<feature type="compositionally biased region" description="Acidic residues" evidence="1">
    <location>
        <begin position="449"/>
        <end position="485"/>
    </location>
</feature>
<proteinExistence type="predicted"/>
<comment type="caution">
    <text evidence="4">The sequence shown here is derived from an EMBL/GenBank/DDBJ whole genome shotgun (WGS) entry which is preliminary data.</text>
</comment>
<feature type="compositionally biased region" description="Polar residues" evidence="1">
    <location>
        <begin position="173"/>
        <end position="183"/>
    </location>
</feature>
<keyword evidence="5" id="KW-1185">Reference proteome</keyword>
<feature type="compositionally biased region" description="Acidic residues" evidence="1">
    <location>
        <begin position="54"/>
        <end position="63"/>
    </location>
</feature>
<feature type="compositionally biased region" description="Low complexity" evidence="1">
    <location>
        <begin position="438"/>
        <end position="448"/>
    </location>
</feature>
<feature type="domain" description="INO80 complex subunit B-like conserved region" evidence="2">
    <location>
        <begin position="358"/>
        <end position="519"/>
    </location>
</feature>
<feature type="compositionally biased region" description="Basic and acidic residues" evidence="1">
    <location>
        <begin position="555"/>
        <end position="574"/>
    </location>
</feature>
<dbReference type="Proteomes" id="UP000559256">
    <property type="component" value="Unassembled WGS sequence"/>
</dbReference>
<dbReference type="EMBL" id="JAACJM010000250">
    <property type="protein sequence ID" value="KAF5334850.1"/>
    <property type="molecule type" value="Genomic_DNA"/>
</dbReference>
<evidence type="ECO:0000259" key="2">
    <source>
        <dbReference type="SMART" id="SM01406"/>
    </source>
</evidence>
<dbReference type="GO" id="GO:0031011">
    <property type="term" value="C:Ino80 complex"/>
    <property type="evidence" value="ECO:0007669"/>
    <property type="project" value="InterPro"/>
</dbReference>
<dbReference type="EMBL" id="JAACJM010000507">
    <property type="protein sequence ID" value="KAF5314229.1"/>
    <property type="molecule type" value="Genomic_DNA"/>
</dbReference>
<feature type="region of interest" description="Disordered" evidence="1">
    <location>
        <begin position="1"/>
        <end position="317"/>
    </location>
</feature>
<accession>A0A8H5C417</accession>
<reference evidence="4 5" key="1">
    <citation type="journal article" date="2020" name="ISME J.">
        <title>Uncovering the hidden diversity of litter-decomposition mechanisms in mushroom-forming fungi.</title>
        <authorList>
            <person name="Floudas D."/>
            <person name="Bentzer J."/>
            <person name="Ahren D."/>
            <person name="Johansson T."/>
            <person name="Persson P."/>
            <person name="Tunlid A."/>
        </authorList>
    </citation>
    <scope>NUCLEOTIDE SEQUENCE [LARGE SCALE GENOMIC DNA]</scope>
    <source>
        <strain evidence="4 5">CBS 291.85</strain>
    </source>
</reference>
<feature type="compositionally biased region" description="Basic residues" evidence="1">
    <location>
        <begin position="389"/>
        <end position="400"/>
    </location>
</feature>
<gene>
    <name evidence="4" type="ORF">D9758_014287</name>
    <name evidence="3" type="ORF">D9758_018296</name>
</gene>
<feature type="region of interest" description="Disordered" evidence="1">
    <location>
        <begin position="365"/>
        <end position="491"/>
    </location>
</feature>
<name>A0A8H5C417_9AGAR</name>
<evidence type="ECO:0000313" key="4">
    <source>
        <dbReference type="EMBL" id="KAF5334850.1"/>
    </source>
</evidence>
<evidence type="ECO:0000313" key="5">
    <source>
        <dbReference type="Proteomes" id="UP000559256"/>
    </source>
</evidence>
<protein>
    <recommendedName>
        <fullName evidence="2">INO80 complex subunit B-like conserved region domain-containing protein</fullName>
    </recommendedName>
</protein>
<dbReference type="AlphaFoldDB" id="A0A8H5C417"/>
<feature type="region of interest" description="Disordered" evidence="1">
    <location>
        <begin position="541"/>
        <end position="574"/>
    </location>
</feature>
<dbReference type="SMART" id="SM01406">
    <property type="entry name" value="PAPA-1"/>
    <property type="match status" value="1"/>
</dbReference>
<feature type="compositionally biased region" description="Acidic residues" evidence="1">
    <location>
        <begin position="251"/>
        <end position="302"/>
    </location>
</feature>
<dbReference type="Pfam" id="PF04795">
    <property type="entry name" value="PAPA-1"/>
    <property type="match status" value="1"/>
</dbReference>
<feature type="compositionally biased region" description="Acidic residues" evidence="1">
    <location>
        <begin position="105"/>
        <end position="139"/>
    </location>
</feature>
<dbReference type="InterPro" id="IPR006880">
    <property type="entry name" value="INO80B_C"/>
</dbReference>
<evidence type="ECO:0000313" key="3">
    <source>
        <dbReference type="EMBL" id="KAF5314229.1"/>
    </source>
</evidence>
<dbReference type="OrthoDB" id="2021186at2759"/>
<sequence length="666" mass="70509">MNTPADAHAKQLKPSLSSSLHAYSSNRSSDMQLRSRAASNAAKPNYVDPSSTSSEEELEDEEPLSSGEADVEKTKGKGKKKGDKKGTDGKANKGKGKARALPQDSEGEDAEDADDADEEEADMDIDEDSAEDPEEEYDNDVSPVKSKATPKGKGKAAVNTPQSSTRRRAVRGQQPQATSQSPKSSRKPLTPRQPRLKITLKLPQAPGSTSATPTPGVESEDVPQGRTRAKGATTKRSAAVRSRRRIQDMDSSSEQEGPESQDDEGEDEVDVDGEEDEGEEEVDVEEEEQEVEGEGEEDDDMDGGASGSAAGAGKKLTARQAALANAVDPGHVSLDTELVDVQSLSTTKNKKKVLNETEIALRKEENARKRKNLSEKKLEDEKLETINRLLKKQSRPRARRTGGPSGGVSTPVGPAASTSTITKAKRGGRGGGRGRGGRPPARAAAPAAADDEEEGENMDVEEEVEGVEGEEGEGEEFEGEEEEVESQSVAGGMVLARGGRVVPMYRWTSSVKVVGTANAGSPLVSVVETKKETPEDVHMTDGTAAADNTAMSTDSESKTDVKKETESPEQKQEKHMVLSFSVPVALFSSSSGAVAGSSVSDSVSRADTPKALTPVAPPAVQELPTRPPAATCAVAGCGVKRKYRLVSDWTKGACGIDHLKVLEGRV</sequence>
<evidence type="ECO:0000256" key="1">
    <source>
        <dbReference type="SAM" id="MobiDB-lite"/>
    </source>
</evidence>
<feature type="compositionally biased region" description="Low complexity" evidence="1">
    <location>
        <begin position="15"/>
        <end position="29"/>
    </location>
</feature>
<feature type="compositionally biased region" description="Basic and acidic residues" evidence="1">
    <location>
        <begin position="365"/>
        <end position="385"/>
    </location>
</feature>
<organism evidence="4 5">
    <name type="scientific">Tetrapyrgos nigripes</name>
    <dbReference type="NCBI Taxonomy" id="182062"/>
    <lineage>
        <taxon>Eukaryota</taxon>
        <taxon>Fungi</taxon>
        <taxon>Dikarya</taxon>
        <taxon>Basidiomycota</taxon>
        <taxon>Agaricomycotina</taxon>
        <taxon>Agaricomycetes</taxon>
        <taxon>Agaricomycetidae</taxon>
        <taxon>Agaricales</taxon>
        <taxon>Marasmiineae</taxon>
        <taxon>Marasmiaceae</taxon>
        <taxon>Tetrapyrgos</taxon>
    </lineage>
</organism>